<dbReference type="Gene3D" id="3.40.50.300">
    <property type="entry name" value="P-loop containing nucleotide triphosphate hydrolases"/>
    <property type="match status" value="1"/>
</dbReference>
<proteinExistence type="predicted"/>
<dbReference type="Pfam" id="PF13469">
    <property type="entry name" value="Sulfotransfer_3"/>
    <property type="match status" value="1"/>
</dbReference>
<dbReference type="SUPFAM" id="SSF52540">
    <property type="entry name" value="P-loop containing nucleoside triphosphate hydrolases"/>
    <property type="match status" value="1"/>
</dbReference>
<dbReference type="GO" id="GO:0008146">
    <property type="term" value="F:sulfotransferase activity"/>
    <property type="evidence" value="ECO:0007669"/>
    <property type="project" value="InterPro"/>
</dbReference>
<dbReference type="InterPro" id="IPR027417">
    <property type="entry name" value="P-loop_NTPase"/>
</dbReference>
<evidence type="ECO:0000313" key="2">
    <source>
        <dbReference type="EMBL" id="SFL11463.1"/>
    </source>
</evidence>
<organism evidence="2 3">
    <name type="scientific">Loktanella salsilacus</name>
    <dbReference type="NCBI Taxonomy" id="195913"/>
    <lineage>
        <taxon>Bacteria</taxon>
        <taxon>Pseudomonadati</taxon>
        <taxon>Pseudomonadota</taxon>
        <taxon>Alphaproteobacteria</taxon>
        <taxon>Rhodobacterales</taxon>
        <taxon>Roseobacteraceae</taxon>
        <taxon>Loktanella</taxon>
    </lineage>
</organism>
<sequence length="308" mass="34538">MNALDPASFPDFFIVGAAKAGTTAVWHWLRQHENVFLPDVKEPGYFAFNNVSARPEKGPYDPAYVARITTDSKSYSSLYRAAGSRLKGDASPFYLSHPPAAYAIARVRPDARIIVILRNPVERAFSQYLHHVRDGLEPSRSFEAALDAEPHRLANRWSAAYGYVANGHYPVQIARFLAVFPKDQVLFLEYGALQCDPEESWGRICDHLNLHRRPIVLSDRVNATSTLSQVPGRPGISRHLTHPGPIQSTLKKIISPQIRTRMRQYLEGPGKAVPRLSDATRAALTQKYMQDRPQLEALVGASLDHWYA</sequence>
<keyword evidence="3" id="KW-1185">Reference proteome</keyword>
<evidence type="ECO:0000313" key="3">
    <source>
        <dbReference type="Proteomes" id="UP000199550"/>
    </source>
</evidence>
<keyword evidence="1 2" id="KW-0808">Transferase</keyword>
<reference evidence="2 3" key="1">
    <citation type="submission" date="2016-10" db="EMBL/GenBank/DDBJ databases">
        <authorList>
            <person name="de Groot N.N."/>
        </authorList>
    </citation>
    <scope>NUCLEOTIDE SEQUENCE [LARGE SCALE GENOMIC DNA]</scope>
    <source>
        <strain evidence="2 3">DSM 16199</strain>
    </source>
</reference>
<evidence type="ECO:0000256" key="1">
    <source>
        <dbReference type="ARBA" id="ARBA00022679"/>
    </source>
</evidence>
<dbReference type="STRING" id="195913.SAMN04488004_10823"/>
<dbReference type="Proteomes" id="UP000199550">
    <property type="component" value="Unassembled WGS sequence"/>
</dbReference>
<name>A0A1I4F1Z2_9RHOB</name>
<dbReference type="PANTHER" id="PTHR10605:SF56">
    <property type="entry name" value="BIFUNCTIONAL HEPARAN SULFATE N-DEACETYLASE_N-SULFOTRANSFERASE"/>
    <property type="match status" value="1"/>
</dbReference>
<dbReference type="PANTHER" id="PTHR10605">
    <property type="entry name" value="HEPARAN SULFATE SULFOTRANSFERASE"/>
    <property type="match status" value="1"/>
</dbReference>
<accession>A0A1I4F1Z2</accession>
<protein>
    <submittedName>
        <fullName evidence="2">Sulfotransferase domain-containing protein</fullName>
    </submittedName>
</protein>
<dbReference type="RefSeq" id="WP_175499240.1">
    <property type="nucleotide sequence ID" value="NZ_FOTF01000008.1"/>
</dbReference>
<gene>
    <name evidence="2" type="ORF">SAMN04488004_10823</name>
</gene>
<dbReference type="InterPro" id="IPR037359">
    <property type="entry name" value="NST/OST"/>
</dbReference>
<dbReference type="AlphaFoldDB" id="A0A1I4F1Z2"/>
<dbReference type="EMBL" id="FOTF01000008">
    <property type="protein sequence ID" value="SFL11463.1"/>
    <property type="molecule type" value="Genomic_DNA"/>
</dbReference>